<reference evidence="3" key="1">
    <citation type="submission" date="2020-10" db="EMBL/GenBank/DDBJ databases">
        <authorList>
            <person name="Kikuchi T."/>
        </authorList>
    </citation>
    <scope>NUCLEOTIDE SEQUENCE</scope>
    <source>
        <strain evidence="3">NKZ352</strain>
    </source>
</reference>
<keyword evidence="4" id="KW-1185">Reference proteome</keyword>
<dbReference type="Gene3D" id="3.75.10.10">
    <property type="entry name" value="L-arginine/glycine Amidinotransferase, Chain A"/>
    <property type="match status" value="1"/>
</dbReference>
<dbReference type="PANTHER" id="PTHR12737">
    <property type="entry name" value="DIMETHYLARGININE DIMETHYLAMINOHYDROLASE"/>
    <property type="match status" value="1"/>
</dbReference>
<protein>
    <recommendedName>
        <fullName evidence="5">Dimethylargininase</fullName>
    </recommendedName>
</protein>
<dbReference type="GO" id="GO:0045429">
    <property type="term" value="P:positive regulation of nitric oxide biosynthetic process"/>
    <property type="evidence" value="ECO:0007669"/>
    <property type="project" value="TreeGrafter"/>
</dbReference>
<evidence type="ECO:0008006" key="5">
    <source>
        <dbReference type="Google" id="ProtNLM"/>
    </source>
</evidence>
<dbReference type="AlphaFoldDB" id="A0A8S1H2E5"/>
<dbReference type="GO" id="GO:0000052">
    <property type="term" value="P:citrulline metabolic process"/>
    <property type="evidence" value="ECO:0007669"/>
    <property type="project" value="TreeGrafter"/>
</dbReference>
<gene>
    <name evidence="3" type="ORF">CAUJ_LOCUS5263</name>
</gene>
<comment type="caution">
    <text evidence="3">The sequence shown here is derived from an EMBL/GenBank/DDBJ whole genome shotgun (WGS) entry which is preliminary data.</text>
</comment>
<evidence type="ECO:0000313" key="3">
    <source>
        <dbReference type="EMBL" id="CAD6189344.1"/>
    </source>
</evidence>
<evidence type="ECO:0000256" key="1">
    <source>
        <dbReference type="ARBA" id="ARBA00008532"/>
    </source>
</evidence>
<dbReference type="GO" id="GO:0016403">
    <property type="term" value="F:dimethylargininase activity"/>
    <property type="evidence" value="ECO:0007669"/>
    <property type="project" value="TreeGrafter"/>
</dbReference>
<dbReference type="OrthoDB" id="10016839at2759"/>
<dbReference type="GO" id="GO:0006525">
    <property type="term" value="P:arginine metabolic process"/>
    <property type="evidence" value="ECO:0007669"/>
    <property type="project" value="TreeGrafter"/>
</dbReference>
<organism evidence="3 4">
    <name type="scientific">Caenorhabditis auriculariae</name>
    <dbReference type="NCBI Taxonomy" id="2777116"/>
    <lineage>
        <taxon>Eukaryota</taxon>
        <taxon>Metazoa</taxon>
        <taxon>Ecdysozoa</taxon>
        <taxon>Nematoda</taxon>
        <taxon>Chromadorea</taxon>
        <taxon>Rhabditida</taxon>
        <taxon>Rhabditina</taxon>
        <taxon>Rhabditomorpha</taxon>
        <taxon>Rhabditoidea</taxon>
        <taxon>Rhabditidae</taxon>
        <taxon>Peloderinae</taxon>
        <taxon>Caenorhabditis</taxon>
    </lineage>
</organism>
<accession>A0A8S1H2E5</accession>
<dbReference type="EMBL" id="CAJGYM010000010">
    <property type="protein sequence ID" value="CAD6189344.1"/>
    <property type="molecule type" value="Genomic_DNA"/>
</dbReference>
<dbReference type="PANTHER" id="PTHR12737:SF9">
    <property type="entry name" value="DIMETHYLARGININASE"/>
    <property type="match status" value="1"/>
</dbReference>
<evidence type="ECO:0000256" key="2">
    <source>
        <dbReference type="ARBA" id="ARBA00022801"/>
    </source>
</evidence>
<keyword evidence="2" id="KW-0378">Hydrolase</keyword>
<dbReference type="SUPFAM" id="SSF55909">
    <property type="entry name" value="Pentein"/>
    <property type="match status" value="1"/>
</dbReference>
<sequence length="281" mass="31479">MRYTHALVPSFPQVLKLEKKQNIDIELLRGEYAAFLDHLKEAGVNLVEFPTSTISSSSMYLEESAVVINGTALICSIPENLCVRVEDLVSALENLSWTVRHIPLKFKGKKVLLNASDVFFTGKEIFVGVHKNSTNKEGVAVLSETYCDYAVIPVYMSDKALALKNYISFCAEEVLAIASGKEADAILKRVERETALIYKKLTLKESEVANCIFVNGTLLFQHDQSVQFLPLEKEKIRLHPVNSTQLTKLAPYFSRLCVFVKNIQTARGVEFNSNDITLRAI</sequence>
<dbReference type="InterPro" id="IPR033199">
    <property type="entry name" value="DDAH-like"/>
</dbReference>
<name>A0A8S1H2E5_9PELO</name>
<dbReference type="Proteomes" id="UP000835052">
    <property type="component" value="Unassembled WGS sequence"/>
</dbReference>
<evidence type="ECO:0000313" key="4">
    <source>
        <dbReference type="Proteomes" id="UP000835052"/>
    </source>
</evidence>
<comment type="similarity">
    <text evidence="1">Belongs to the DDAH family.</text>
</comment>
<dbReference type="GO" id="GO:0016597">
    <property type="term" value="F:amino acid binding"/>
    <property type="evidence" value="ECO:0007669"/>
    <property type="project" value="TreeGrafter"/>
</dbReference>
<proteinExistence type="inferred from homology"/>